<comment type="function">
    <text evidence="5">RNA helicase.</text>
</comment>
<evidence type="ECO:0000256" key="6">
    <source>
        <dbReference type="SAM" id="MobiDB-lite"/>
    </source>
</evidence>
<keyword evidence="1 5" id="KW-0547">Nucleotide-binding</keyword>
<protein>
    <recommendedName>
        <fullName evidence="5">ATP-dependent RNA helicase</fullName>
        <ecNumber evidence="5">3.6.4.13</ecNumber>
    </recommendedName>
</protein>
<comment type="domain">
    <text evidence="5">The Q motif is unique to and characteristic of the DEAD box family of RNA helicases and controls ATP binding and hydrolysis.</text>
</comment>
<keyword evidence="2 5" id="KW-0378">Hydrolase</keyword>
<evidence type="ECO:0000256" key="3">
    <source>
        <dbReference type="ARBA" id="ARBA00022840"/>
    </source>
</evidence>
<evidence type="ECO:0000313" key="10">
    <source>
        <dbReference type="Proteomes" id="UP000275267"/>
    </source>
</evidence>
<dbReference type="PANTHER" id="PTHR24031">
    <property type="entry name" value="RNA HELICASE"/>
    <property type="match status" value="1"/>
</dbReference>
<feature type="domain" description="Helicase ATP-binding" evidence="7">
    <location>
        <begin position="96"/>
        <end position="271"/>
    </location>
</feature>
<evidence type="ECO:0000256" key="4">
    <source>
        <dbReference type="ARBA" id="ARBA00022884"/>
    </source>
</evidence>
<dbReference type="STRING" id="4540.A0A3L6TA86"/>
<dbReference type="Gene3D" id="3.40.50.300">
    <property type="entry name" value="P-loop containing nucleotide triphosphate hydrolases"/>
    <property type="match status" value="2"/>
</dbReference>
<feature type="compositionally biased region" description="Basic and acidic residues" evidence="6">
    <location>
        <begin position="501"/>
        <end position="519"/>
    </location>
</feature>
<comment type="caution">
    <text evidence="9">The sequence shown here is derived from an EMBL/GenBank/DDBJ whole genome shotgun (WGS) entry which is preliminary data.</text>
</comment>
<dbReference type="EC" id="3.6.4.13" evidence="5"/>
<dbReference type="Pfam" id="PF00270">
    <property type="entry name" value="DEAD"/>
    <property type="match status" value="1"/>
</dbReference>
<dbReference type="Pfam" id="PF00271">
    <property type="entry name" value="Helicase_C"/>
    <property type="match status" value="1"/>
</dbReference>
<name>A0A3L6TA86_PANMI</name>
<evidence type="ECO:0000256" key="2">
    <source>
        <dbReference type="ARBA" id="ARBA00022801"/>
    </source>
</evidence>
<organism evidence="9 10">
    <name type="scientific">Panicum miliaceum</name>
    <name type="common">Proso millet</name>
    <name type="synonym">Broomcorn millet</name>
    <dbReference type="NCBI Taxonomy" id="4540"/>
    <lineage>
        <taxon>Eukaryota</taxon>
        <taxon>Viridiplantae</taxon>
        <taxon>Streptophyta</taxon>
        <taxon>Embryophyta</taxon>
        <taxon>Tracheophyta</taxon>
        <taxon>Spermatophyta</taxon>
        <taxon>Magnoliopsida</taxon>
        <taxon>Liliopsida</taxon>
        <taxon>Poales</taxon>
        <taxon>Poaceae</taxon>
        <taxon>PACMAD clade</taxon>
        <taxon>Panicoideae</taxon>
        <taxon>Panicodae</taxon>
        <taxon>Paniceae</taxon>
        <taxon>Panicinae</taxon>
        <taxon>Panicum</taxon>
        <taxon>Panicum sect. Panicum</taxon>
    </lineage>
</organism>
<dbReference type="GO" id="GO:0005524">
    <property type="term" value="F:ATP binding"/>
    <property type="evidence" value="ECO:0007669"/>
    <property type="project" value="UniProtKB-UniRule"/>
</dbReference>
<proteinExistence type="inferred from homology"/>
<dbReference type="GO" id="GO:0003723">
    <property type="term" value="F:RNA binding"/>
    <property type="evidence" value="ECO:0007669"/>
    <property type="project" value="UniProtKB-UniRule"/>
</dbReference>
<dbReference type="InterPro" id="IPR014001">
    <property type="entry name" value="Helicase_ATP-bd"/>
</dbReference>
<gene>
    <name evidence="9" type="ORF">C2845_PM03G08500</name>
</gene>
<comment type="catalytic activity">
    <reaction evidence="5">
        <text>ATP + H2O = ADP + phosphate + H(+)</text>
        <dbReference type="Rhea" id="RHEA:13065"/>
        <dbReference type="ChEBI" id="CHEBI:15377"/>
        <dbReference type="ChEBI" id="CHEBI:15378"/>
        <dbReference type="ChEBI" id="CHEBI:30616"/>
        <dbReference type="ChEBI" id="CHEBI:43474"/>
        <dbReference type="ChEBI" id="CHEBI:456216"/>
        <dbReference type="EC" id="3.6.4.13"/>
    </reaction>
</comment>
<feature type="region of interest" description="Disordered" evidence="6">
    <location>
        <begin position="28"/>
        <end position="57"/>
    </location>
</feature>
<dbReference type="GO" id="GO:0003724">
    <property type="term" value="F:RNA helicase activity"/>
    <property type="evidence" value="ECO:0007669"/>
    <property type="project" value="UniProtKB-EC"/>
</dbReference>
<keyword evidence="4 5" id="KW-0694">RNA-binding</keyword>
<dbReference type="Proteomes" id="UP000275267">
    <property type="component" value="Unassembled WGS sequence"/>
</dbReference>
<dbReference type="CDD" id="cd18787">
    <property type="entry name" value="SF2_C_DEAD"/>
    <property type="match status" value="1"/>
</dbReference>
<dbReference type="SMART" id="SM00487">
    <property type="entry name" value="DEXDc"/>
    <property type="match status" value="1"/>
</dbReference>
<dbReference type="OrthoDB" id="10259640at2759"/>
<dbReference type="CDD" id="cd17941">
    <property type="entry name" value="DEADc_DDX10"/>
    <property type="match status" value="1"/>
</dbReference>
<feature type="compositionally biased region" description="Basic and acidic residues" evidence="6">
    <location>
        <begin position="544"/>
        <end position="553"/>
    </location>
</feature>
<sequence>MRRPQRRGAAKQTRLREADEIRLLDEWIEAGKPLPGTKPPPPSKSAGAGPAPPAAGEHPDYSACTLFDELPLSQKTKDALRKGCFTEMSKIQRAALPHALCGRDVLGAAKTGSGKTLAFVIPVIEKLYRERWGQEDGVGCIILSPTNDLAGQIFEVIKTVGKFHNFSAGVIVGKRKGIEVEKERVNSLNILVCTPGRLVQHFNETANFNCSQLQMLVLDEADQILDHGFKSQVDAIISQIPKVRQTLLFSATQTKSVKDLARVSLRDPEYISVHEEARTATPDTLEQYAMIVPLEQKLNMLWSFIKRHLNSKTIVFLSSVKQVKFVFEIFKKLRPGIPLKCIHGRMTHVVQQAIVADFNESTSVLFSTDLTSRGLDIKNVDWVVQVDCPESIDNYIHRVGRTARYNKKGKSLMFLCPEEEAMLEKLKATESKIPIHIRKPSKKKKLKINVHRPVGTRVKYDDEGNAIPPLASVAEEVASEPVVHKDKISQRYAEMLREMREHDKEDKLEHKKSLREKQLQKKLKLKRKRQEETEVESEEDSGSESDRGQDVARKCKKRYFNSDDEGDDTVKDGDVLAQQEALALKLLSKMHS</sequence>
<dbReference type="InterPro" id="IPR001650">
    <property type="entry name" value="Helicase_C-like"/>
</dbReference>
<evidence type="ECO:0000256" key="1">
    <source>
        <dbReference type="ARBA" id="ARBA00022741"/>
    </source>
</evidence>
<dbReference type="SUPFAM" id="SSF52540">
    <property type="entry name" value="P-loop containing nucleoside triphosphate hydrolases"/>
    <property type="match status" value="1"/>
</dbReference>
<dbReference type="InterPro" id="IPR027417">
    <property type="entry name" value="P-loop_NTPase"/>
</dbReference>
<comment type="similarity">
    <text evidence="5">Belongs to the DEAD box helicase family.</text>
</comment>
<dbReference type="EMBL" id="PQIB02000002">
    <property type="protein sequence ID" value="RLN34438.1"/>
    <property type="molecule type" value="Genomic_DNA"/>
</dbReference>
<feature type="region of interest" description="Disordered" evidence="6">
    <location>
        <begin position="501"/>
        <end position="572"/>
    </location>
</feature>
<evidence type="ECO:0000259" key="8">
    <source>
        <dbReference type="PROSITE" id="PS51194"/>
    </source>
</evidence>
<dbReference type="GO" id="GO:0016787">
    <property type="term" value="F:hydrolase activity"/>
    <property type="evidence" value="ECO:0007669"/>
    <property type="project" value="UniProtKB-KW"/>
</dbReference>
<keyword evidence="10" id="KW-1185">Reference proteome</keyword>
<dbReference type="PROSITE" id="PS51192">
    <property type="entry name" value="HELICASE_ATP_BIND_1"/>
    <property type="match status" value="1"/>
</dbReference>
<keyword evidence="3 5" id="KW-0067">ATP-binding</keyword>
<feature type="compositionally biased region" description="Acidic residues" evidence="6">
    <location>
        <begin position="533"/>
        <end position="543"/>
    </location>
</feature>
<feature type="domain" description="Helicase C-terminal" evidence="8">
    <location>
        <begin position="293"/>
        <end position="447"/>
    </location>
</feature>
<accession>A0A3L6TA86</accession>
<evidence type="ECO:0000259" key="7">
    <source>
        <dbReference type="PROSITE" id="PS51192"/>
    </source>
</evidence>
<reference evidence="10" key="1">
    <citation type="journal article" date="2019" name="Nat. Commun.">
        <title>The genome of broomcorn millet.</title>
        <authorList>
            <person name="Zou C."/>
            <person name="Miki D."/>
            <person name="Li D."/>
            <person name="Tang Q."/>
            <person name="Xiao L."/>
            <person name="Rajput S."/>
            <person name="Deng P."/>
            <person name="Jia W."/>
            <person name="Huang R."/>
            <person name="Zhang M."/>
            <person name="Sun Y."/>
            <person name="Hu J."/>
            <person name="Fu X."/>
            <person name="Schnable P.S."/>
            <person name="Li F."/>
            <person name="Zhang H."/>
            <person name="Feng B."/>
            <person name="Zhu X."/>
            <person name="Liu R."/>
            <person name="Schnable J.C."/>
            <person name="Zhu J.-K."/>
            <person name="Zhang H."/>
        </authorList>
    </citation>
    <scope>NUCLEOTIDE SEQUENCE [LARGE SCALE GENOMIC DNA]</scope>
</reference>
<dbReference type="InterPro" id="IPR011545">
    <property type="entry name" value="DEAD/DEAH_box_helicase_dom"/>
</dbReference>
<evidence type="ECO:0000313" key="9">
    <source>
        <dbReference type="EMBL" id="RLN34438.1"/>
    </source>
</evidence>
<dbReference type="PROSITE" id="PS51194">
    <property type="entry name" value="HELICASE_CTER"/>
    <property type="match status" value="1"/>
</dbReference>
<keyword evidence="5 9" id="KW-0347">Helicase</keyword>
<dbReference type="AlphaFoldDB" id="A0A3L6TA86"/>
<dbReference type="SMART" id="SM00490">
    <property type="entry name" value="HELICc"/>
    <property type="match status" value="1"/>
</dbReference>
<evidence type="ECO:0000256" key="5">
    <source>
        <dbReference type="RuleBase" id="RU365068"/>
    </source>
</evidence>